<comment type="caution">
    <text evidence="3">The sequence shown here is derived from an EMBL/GenBank/DDBJ whole genome shotgun (WGS) entry which is preliminary data.</text>
</comment>
<evidence type="ECO:0000256" key="2">
    <source>
        <dbReference type="ARBA" id="ARBA00022679"/>
    </source>
</evidence>
<sequence>IMSKVYNFLIHFLFRTNIRDINSGFKIYKKKVFENMELISESPFIDVEIFVRAMKRNFVIKQYPVIFKHRGKGVSYISRPSVILATIKDMLKFKCQKSL</sequence>
<dbReference type="Gene3D" id="3.90.550.10">
    <property type="entry name" value="Spore Coat Polysaccharide Biosynthesis Protein SpsA, Chain A"/>
    <property type="match status" value="1"/>
</dbReference>
<dbReference type="InterPro" id="IPR029044">
    <property type="entry name" value="Nucleotide-diphossugar_trans"/>
</dbReference>
<protein>
    <recommendedName>
        <fullName evidence="4">Glycosyltransferase 2-like domain-containing protein</fullName>
    </recommendedName>
</protein>
<keyword evidence="1" id="KW-0328">Glycosyltransferase</keyword>
<accession>X0WRQ8</accession>
<proteinExistence type="predicted"/>
<dbReference type="GO" id="GO:0004582">
    <property type="term" value="F:dolichyl-phosphate beta-D-mannosyltransferase activity"/>
    <property type="evidence" value="ECO:0007669"/>
    <property type="project" value="InterPro"/>
</dbReference>
<dbReference type="GO" id="GO:0006488">
    <property type="term" value="P:dolichol-linked oligosaccharide biosynthetic process"/>
    <property type="evidence" value="ECO:0007669"/>
    <property type="project" value="TreeGrafter"/>
</dbReference>
<organism evidence="3">
    <name type="scientific">marine sediment metagenome</name>
    <dbReference type="NCBI Taxonomy" id="412755"/>
    <lineage>
        <taxon>unclassified sequences</taxon>
        <taxon>metagenomes</taxon>
        <taxon>ecological metagenomes</taxon>
    </lineage>
</organism>
<evidence type="ECO:0000313" key="3">
    <source>
        <dbReference type="EMBL" id="GAG15376.1"/>
    </source>
</evidence>
<dbReference type="AlphaFoldDB" id="X0WRQ8"/>
<dbReference type="SUPFAM" id="SSF53448">
    <property type="entry name" value="Nucleotide-diphospho-sugar transferases"/>
    <property type="match status" value="1"/>
</dbReference>
<dbReference type="GO" id="GO:0016020">
    <property type="term" value="C:membrane"/>
    <property type="evidence" value="ECO:0007669"/>
    <property type="project" value="GOC"/>
</dbReference>
<dbReference type="GO" id="GO:0035269">
    <property type="term" value="P:protein O-linked glycosylation via mannose"/>
    <property type="evidence" value="ECO:0007669"/>
    <property type="project" value="TreeGrafter"/>
</dbReference>
<dbReference type="GO" id="GO:0006506">
    <property type="term" value="P:GPI anchor biosynthetic process"/>
    <property type="evidence" value="ECO:0007669"/>
    <property type="project" value="TreeGrafter"/>
</dbReference>
<dbReference type="InterPro" id="IPR039528">
    <property type="entry name" value="DPM1-like"/>
</dbReference>
<gene>
    <name evidence="3" type="ORF">S01H1_54159</name>
</gene>
<dbReference type="PANTHER" id="PTHR43398">
    <property type="entry name" value="DOLICHOL-PHOSPHATE MANNOSYLTRANSFERASE SUBUNIT 1"/>
    <property type="match status" value="1"/>
</dbReference>
<evidence type="ECO:0008006" key="4">
    <source>
        <dbReference type="Google" id="ProtNLM"/>
    </source>
</evidence>
<name>X0WRQ8_9ZZZZ</name>
<keyword evidence="2" id="KW-0808">Transferase</keyword>
<reference evidence="3" key="1">
    <citation type="journal article" date="2014" name="Front. Microbiol.">
        <title>High frequency of phylogenetically diverse reductive dehalogenase-homologous genes in deep subseafloor sedimentary metagenomes.</title>
        <authorList>
            <person name="Kawai M."/>
            <person name="Futagami T."/>
            <person name="Toyoda A."/>
            <person name="Takaki Y."/>
            <person name="Nishi S."/>
            <person name="Hori S."/>
            <person name="Arai W."/>
            <person name="Tsubouchi T."/>
            <person name="Morono Y."/>
            <person name="Uchiyama I."/>
            <person name="Ito T."/>
            <person name="Fujiyama A."/>
            <person name="Inagaki F."/>
            <person name="Takami H."/>
        </authorList>
    </citation>
    <scope>NUCLEOTIDE SEQUENCE</scope>
    <source>
        <strain evidence="3">Expedition CK06-06</strain>
    </source>
</reference>
<dbReference type="EMBL" id="BARS01035123">
    <property type="protein sequence ID" value="GAG15376.1"/>
    <property type="molecule type" value="Genomic_DNA"/>
</dbReference>
<dbReference type="PANTHER" id="PTHR43398:SF1">
    <property type="entry name" value="DOLICHOL-PHOSPHATE MANNOSYLTRANSFERASE SUBUNIT 1"/>
    <property type="match status" value="1"/>
</dbReference>
<feature type="non-terminal residue" evidence="3">
    <location>
        <position position="1"/>
    </location>
</feature>
<evidence type="ECO:0000256" key="1">
    <source>
        <dbReference type="ARBA" id="ARBA00022676"/>
    </source>
</evidence>